<evidence type="ECO:0000256" key="2">
    <source>
        <dbReference type="ARBA" id="ARBA00023012"/>
    </source>
</evidence>
<dbReference type="Pfam" id="PF00072">
    <property type="entry name" value="Response_reg"/>
    <property type="match status" value="1"/>
</dbReference>
<evidence type="ECO:0000313" key="11">
    <source>
        <dbReference type="Proteomes" id="UP001589747"/>
    </source>
</evidence>
<evidence type="ECO:0000256" key="4">
    <source>
        <dbReference type="ARBA" id="ARBA00023125"/>
    </source>
</evidence>
<keyword evidence="11" id="KW-1185">Reference proteome</keyword>
<dbReference type="RefSeq" id="WP_377488693.1">
    <property type="nucleotide sequence ID" value="NZ_JBHMDO010000003.1"/>
</dbReference>
<sequence>MPKILIVDDEADLRKLLTDYFEINGYFVLTAKDSQEALRKVEQQPDLVLMDINMPGQNGLELCERIRNFVSCPILFLTARIEDADKIAGFQAGGDDYILKPFSIRELGARVEAHLRREQRIQTKATVKFNDDLVIDYTARELYYRDTRIALAKKEFDIIELLTTHPGMVFAKERMYEKLWDLNDEGDSSVIAEHIRRIRAKLKEVGCTDRIETVWGVGYKWQSS</sequence>
<evidence type="ECO:0000256" key="6">
    <source>
        <dbReference type="PROSITE-ProRule" id="PRU00169"/>
    </source>
</evidence>
<organism evidence="10 11">
    <name type="scientific">Paenibacillus aurantiacus</name>
    <dbReference type="NCBI Taxonomy" id="1936118"/>
    <lineage>
        <taxon>Bacteria</taxon>
        <taxon>Bacillati</taxon>
        <taxon>Bacillota</taxon>
        <taxon>Bacilli</taxon>
        <taxon>Bacillales</taxon>
        <taxon>Paenibacillaceae</taxon>
        <taxon>Paenibacillus</taxon>
    </lineage>
</organism>
<evidence type="ECO:0000256" key="3">
    <source>
        <dbReference type="ARBA" id="ARBA00023015"/>
    </source>
</evidence>
<dbReference type="Gene3D" id="6.10.250.690">
    <property type="match status" value="1"/>
</dbReference>
<keyword evidence="2" id="KW-0902">Two-component regulatory system</keyword>
<dbReference type="EMBL" id="JBHMDO010000003">
    <property type="protein sequence ID" value="MFB9324562.1"/>
    <property type="molecule type" value="Genomic_DNA"/>
</dbReference>
<dbReference type="InterPro" id="IPR001867">
    <property type="entry name" value="OmpR/PhoB-type_DNA-bd"/>
</dbReference>
<dbReference type="CDD" id="cd17574">
    <property type="entry name" value="REC_OmpR"/>
    <property type="match status" value="1"/>
</dbReference>
<dbReference type="CDD" id="cd00383">
    <property type="entry name" value="trans_reg_C"/>
    <property type="match status" value="1"/>
</dbReference>
<evidence type="ECO:0000259" key="9">
    <source>
        <dbReference type="PROSITE" id="PS51755"/>
    </source>
</evidence>
<keyword evidence="1 6" id="KW-0597">Phosphoprotein</keyword>
<evidence type="ECO:0000259" key="8">
    <source>
        <dbReference type="PROSITE" id="PS50110"/>
    </source>
</evidence>
<name>A0ABV5KKA8_9BACL</name>
<dbReference type="InterPro" id="IPR039420">
    <property type="entry name" value="WalR-like"/>
</dbReference>
<keyword evidence="4 7" id="KW-0238">DNA-binding</keyword>
<dbReference type="PANTHER" id="PTHR48111">
    <property type="entry name" value="REGULATOR OF RPOS"/>
    <property type="match status" value="1"/>
</dbReference>
<accession>A0ABV5KKA8</accession>
<keyword evidence="3" id="KW-0805">Transcription regulation</keyword>
<dbReference type="PROSITE" id="PS50110">
    <property type="entry name" value="RESPONSE_REGULATORY"/>
    <property type="match status" value="1"/>
</dbReference>
<dbReference type="SMART" id="SM00448">
    <property type="entry name" value="REC"/>
    <property type="match status" value="1"/>
</dbReference>
<dbReference type="Gene3D" id="1.10.10.10">
    <property type="entry name" value="Winged helix-like DNA-binding domain superfamily/Winged helix DNA-binding domain"/>
    <property type="match status" value="1"/>
</dbReference>
<comment type="caution">
    <text evidence="10">The sequence shown here is derived from an EMBL/GenBank/DDBJ whole genome shotgun (WGS) entry which is preliminary data.</text>
</comment>
<feature type="modified residue" description="4-aspartylphosphate" evidence="6">
    <location>
        <position position="51"/>
    </location>
</feature>
<dbReference type="PANTHER" id="PTHR48111:SF2">
    <property type="entry name" value="RESPONSE REGULATOR SAER"/>
    <property type="match status" value="1"/>
</dbReference>
<feature type="DNA-binding region" description="OmpR/PhoB-type" evidence="7">
    <location>
        <begin position="124"/>
        <end position="223"/>
    </location>
</feature>
<dbReference type="SMART" id="SM00862">
    <property type="entry name" value="Trans_reg_C"/>
    <property type="match status" value="1"/>
</dbReference>
<dbReference type="Pfam" id="PF00486">
    <property type="entry name" value="Trans_reg_C"/>
    <property type="match status" value="1"/>
</dbReference>
<feature type="domain" description="OmpR/PhoB-type" evidence="9">
    <location>
        <begin position="124"/>
        <end position="223"/>
    </location>
</feature>
<gene>
    <name evidence="10" type="ORF">ACFFSY_01235</name>
</gene>
<dbReference type="InterPro" id="IPR001789">
    <property type="entry name" value="Sig_transdc_resp-reg_receiver"/>
</dbReference>
<evidence type="ECO:0000256" key="5">
    <source>
        <dbReference type="ARBA" id="ARBA00023163"/>
    </source>
</evidence>
<protein>
    <submittedName>
        <fullName evidence="10">Response regulator transcription factor</fullName>
    </submittedName>
</protein>
<evidence type="ECO:0000256" key="7">
    <source>
        <dbReference type="PROSITE-ProRule" id="PRU01091"/>
    </source>
</evidence>
<evidence type="ECO:0000313" key="10">
    <source>
        <dbReference type="EMBL" id="MFB9324562.1"/>
    </source>
</evidence>
<dbReference type="Proteomes" id="UP001589747">
    <property type="component" value="Unassembled WGS sequence"/>
</dbReference>
<proteinExistence type="predicted"/>
<dbReference type="Gene3D" id="3.40.50.2300">
    <property type="match status" value="1"/>
</dbReference>
<feature type="domain" description="Response regulatory" evidence="8">
    <location>
        <begin position="3"/>
        <end position="115"/>
    </location>
</feature>
<evidence type="ECO:0000256" key="1">
    <source>
        <dbReference type="ARBA" id="ARBA00022553"/>
    </source>
</evidence>
<dbReference type="PROSITE" id="PS51755">
    <property type="entry name" value="OMPR_PHOB"/>
    <property type="match status" value="1"/>
</dbReference>
<dbReference type="SUPFAM" id="SSF52172">
    <property type="entry name" value="CheY-like"/>
    <property type="match status" value="1"/>
</dbReference>
<dbReference type="InterPro" id="IPR011006">
    <property type="entry name" value="CheY-like_superfamily"/>
</dbReference>
<keyword evidence="5" id="KW-0804">Transcription</keyword>
<dbReference type="InterPro" id="IPR036388">
    <property type="entry name" value="WH-like_DNA-bd_sf"/>
</dbReference>
<reference evidence="10 11" key="1">
    <citation type="submission" date="2024-09" db="EMBL/GenBank/DDBJ databases">
        <authorList>
            <person name="Sun Q."/>
            <person name="Mori K."/>
        </authorList>
    </citation>
    <scope>NUCLEOTIDE SEQUENCE [LARGE SCALE GENOMIC DNA]</scope>
    <source>
        <strain evidence="10 11">TISTR 2452</strain>
    </source>
</reference>